<accession>A0ABU9UB13</accession>
<dbReference type="SMART" id="SM00448">
    <property type="entry name" value="REC"/>
    <property type="match status" value="1"/>
</dbReference>
<evidence type="ECO:0000259" key="2">
    <source>
        <dbReference type="PROSITE" id="PS50110"/>
    </source>
</evidence>
<dbReference type="InterPro" id="IPR052048">
    <property type="entry name" value="ST_Response_Regulator"/>
</dbReference>
<keyword evidence="1" id="KW-0597">Phosphoprotein</keyword>
<keyword evidence="4" id="KW-1185">Reference proteome</keyword>
<name>A0ABU9UB13_9SPIR</name>
<dbReference type="PANTHER" id="PTHR43228">
    <property type="entry name" value="TWO-COMPONENT RESPONSE REGULATOR"/>
    <property type="match status" value="1"/>
</dbReference>
<dbReference type="PROSITE" id="PS50110">
    <property type="entry name" value="RESPONSE_REGULATORY"/>
    <property type="match status" value="1"/>
</dbReference>
<protein>
    <submittedName>
        <fullName evidence="3">Response regulator</fullName>
    </submittedName>
</protein>
<reference evidence="3 4" key="1">
    <citation type="submission" date="2024-03" db="EMBL/GenBank/DDBJ databases">
        <title>Ignisphaera cupida sp. nov., a hyperthermophilic hydrolytic archaeon from a hot spring of Kamchatka, and proposal of Ignisphaeraceae fam. nov.</title>
        <authorList>
            <person name="Podosokorskaya O.A."/>
            <person name="Elcheninov A.G."/>
            <person name="Maltseva A.I."/>
            <person name="Zayulina K.S."/>
            <person name="Novikov A."/>
            <person name="Merkel A.Y."/>
        </authorList>
    </citation>
    <scope>NUCLEOTIDE SEQUENCE [LARGE SCALE GENOMIC DNA]</scope>
    <source>
        <strain evidence="3 4">38H-sp</strain>
    </source>
</reference>
<dbReference type="RefSeq" id="WP_420069136.1">
    <property type="nucleotide sequence ID" value="NZ_JBCHKQ010000002.1"/>
</dbReference>
<evidence type="ECO:0000313" key="3">
    <source>
        <dbReference type="EMBL" id="MEM5947684.1"/>
    </source>
</evidence>
<dbReference type="Pfam" id="PF00072">
    <property type="entry name" value="Response_reg"/>
    <property type="match status" value="1"/>
</dbReference>
<feature type="domain" description="Response regulatory" evidence="2">
    <location>
        <begin position="2"/>
        <end position="129"/>
    </location>
</feature>
<dbReference type="InterPro" id="IPR001789">
    <property type="entry name" value="Sig_transdc_resp-reg_receiver"/>
</dbReference>
<organism evidence="3 4">
    <name type="scientific">Rarispira pelagica</name>
    <dbReference type="NCBI Taxonomy" id="3141764"/>
    <lineage>
        <taxon>Bacteria</taxon>
        <taxon>Pseudomonadati</taxon>
        <taxon>Spirochaetota</taxon>
        <taxon>Spirochaetia</taxon>
        <taxon>Winmispirales</taxon>
        <taxon>Winmispiraceae</taxon>
        <taxon>Rarispira</taxon>
    </lineage>
</organism>
<dbReference type="PANTHER" id="PTHR43228:SF1">
    <property type="entry name" value="TWO-COMPONENT RESPONSE REGULATOR ARR22"/>
    <property type="match status" value="1"/>
</dbReference>
<evidence type="ECO:0000313" key="4">
    <source>
        <dbReference type="Proteomes" id="UP001466331"/>
    </source>
</evidence>
<evidence type="ECO:0000256" key="1">
    <source>
        <dbReference type="PROSITE-ProRule" id="PRU00169"/>
    </source>
</evidence>
<dbReference type="SUPFAM" id="SSF52172">
    <property type="entry name" value="CheY-like"/>
    <property type="match status" value="1"/>
</dbReference>
<dbReference type="EMBL" id="JBCHKQ010000002">
    <property type="protein sequence ID" value="MEM5947684.1"/>
    <property type="molecule type" value="Genomic_DNA"/>
</dbReference>
<comment type="caution">
    <text evidence="3">The sequence shown here is derived from an EMBL/GenBank/DDBJ whole genome shotgun (WGS) entry which is preliminary data.</text>
</comment>
<dbReference type="Proteomes" id="UP001466331">
    <property type="component" value="Unassembled WGS sequence"/>
</dbReference>
<gene>
    <name evidence="3" type="ORF">WKV44_03915</name>
</gene>
<dbReference type="InterPro" id="IPR011006">
    <property type="entry name" value="CheY-like_superfamily"/>
</dbReference>
<proteinExistence type="predicted"/>
<sequence length="133" mass="15077">MRFLIVEDDLAARVILSKYLEKIGDCVVAEDGRDGYERFVEAWEAGEAFDVVFLDIMMPRMDGHETLKKIREYEEKVGVDPFKATKVLMTTALNDPQNVIQAFHEGGANGYLVKPIKKQRLYAELLSLGIPVK</sequence>
<feature type="modified residue" description="4-aspartylphosphate" evidence="1">
    <location>
        <position position="55"/>
    </location>
</feature>
<dbReference type="Gene3D" id="3.40.50.2300">
    <property type="match status" value="1"/>
</dbReference>
<dbReference type="CDD" id="cd17546">
    <property type="entry name" value="REC_hyHK_CKI1_RcsC-like"/>
    <property type="match status" value="1"/>
</dbReference>